<sequence>MKYNSFKQWRFLCTTLLLLLTGKLWAQEQSDLNPTIFSVSPPAPNAAALGKYGDVPVNLFNGLPSVSIPLGKITVGSEFSTDLSLSYHAGGNRVNDIASNVGLGWSLIAGGVITRTMRGLPDETSGVGYVGGSGGKSILMTGAGDITSADDYQIFSKAATNQLDTQPDEFSYNVGGISGKFVVDTNQQIVLLPYRDIKITWVNQTGTDMYFKMVTPDGTQYIFGNKDWTISTSSCGGSDETYPSSWYLTQIILPKSKRTIDFTYDLEKGLPAPSVTQTETSSPSVLVSGISIQGCPGATPTVSTCYNNRVSQQQILKSITFPGGKVTFNYNTVRTDIANSSNDPFYALSDITFSSGFNGVYTDLNKYLFSYTTPSRLLLAKVSQADASNNVIGAYSLSYNSTHLPAINSFSQDHWGYYNGVRNYSLLPSDSVTSGGDREPYFTYTKADILESITYPTGGSTTFTYESNTYSHYSNSIAVNDAVYQTLNASKSVTTGVNGNTTYPDYKEDSVIVNIPYFQYVKSIASAQAGNGNIANLKLRNMQTGAVSPVANGTSYIPLDSGEYHFVLHAEHSEPTVSYEKATLDLTYRAITGVTAIATGGGLRLKSMTTYDGINHSNDIIKTYTYNLAGQTGLSSGYLTNKPVYKYKMTVWKPAPGANTYDGSLQELACDMTYRTSAANNEIEAGGGGVVYKEVLETDNQNGSIRYFYALTDNSSGLNIYPFGPSTNVDPEKGMLKAQYTYDNTGKLLVKQENVYTDFLKRYITGWKPAYRVKRYYYIGYPWEHFTSNYYNYRSDGALLTKTTTTEYAGTDSMVTVVDTYYDNMDHIQPTRLHTTNSKGDDVWTYTKYPTDYTIPSGSLSAGLAAIKTMQDSSIHNLVIEQYMQQVKSGVTTTLGAKYIKYKTVPAVSGIQVQMDTAFAIKRSVSLTSFSAAAISGGDLVKNANYEAKISFSRYDSVGNIIEQNKVNDVTEAYIWGYNNCYPVAKITGTTYANAIAQVNTSVIRNPSGDDVLRTELNKLRTGLTNVLVSSYTFKPIIGVTSETDPAGRTTYYEYDLFGRLKVIKDQNGKILKQMSYQYAQPITQ</sequence>
<evidence type="ECO:0000313" key="6">
    <source>
        <dbReference type="Proteomes" id="UP000261174"/>
    </source>
</evidence>
<dbReference type="AlphaFoldDB" id="A0A3E1P7M5"/>
<dbReference type="Proteomes" id="UP000261174">
    <property type="component" value="Unassembled WGS sequence"/>
</dbReference>
<dbReference type="Pfam" id="PF05593">
    <property type="entry name" value="RHS_repeat"/>
    <property type="match status" value="1"/>
</dbReference>
<name>A0A3E1P7M5_9BACT</name>
<dbReference type="OrthoDB" id="680656at2"/>
<evidence type="ECO:0000256" key="3">
    <source>
        <dbReference type="ARBA" id="ARBA00023026"/>
    </source>
</evidence>
<comment type="subcellular location">
    <subcellularLocation>
        <location evidence="1">Secreted</location>
    </subcellularLocation>
</comment>
<keyword evidence="2" id="KW-0964">Secreted</keyword>
<evidence type="ECO:0000256" key="2">
    <source>
        <dbReference type="ARBA" id="ARBA00022525"/>
    </source>
</evidence>
<dbReference type="EMBL" id="QTJV01000001">
    <property type="protein sequence ID" value="RFM36199.1"/>
    <property type="molecule type" value="Genomic_DNA"/>
</dbReference>
<keyword evidence="3" id="KW-0843">Virulence</keyword>
<keyword evidence="6" id="KW-1185">Reference proteome</keyword>
<proteinExistence type="predicted"/>
<evidence type="ECO:0008006" key="7">
    <source>
        <dbReference type="Google" id="ProtNLM"/>
    </source>
</evidence>
<dbReference type="Gene3D" id="2.180.10.10">
    <property type="entry name" value="RHS repeat-associated core"/>
    <property type="match status" value="1"/>
</dbReference>
<dbReference type="InterPro" id="IPR006530">
    <property type="entry name" value="YD"/>
</dbReference>
<dbReference type="NCBIfam" id="TIGR01643">
    <property type="entry name" value="YD_repeat_2x"/>
    <property type="match status" value="1"/>
</dbReference>
<feature type="chain" id="PRO_5017775963" description="RHS repeat protein" evidence="4">
    <location>
        <begin position="27"/>
        <end position="1085"/>
    </location>
</feature>
<accession>A0A3E1P7M5</accession>
<feature type="signal peptide" evidence="4">
    <location>
        <begin position="1"/>
        <end position="26"/>
    </location>
</feature>
<comment type="caution">
    <text evidence="5">The sequence shown here is derived from an EMBL/GenBank/DDBJ whole genome shotgun (WGS) entry which is preliminary data.</text>
</comment>
<protein>
    <recommendedName>
        <fullName evidence="7">RHS repeat protein</fullName>
    </recommendedName>
</protein>
<dbReference type="InterPro" id="IPR003284">
    <property type="entry name" value="Sal_SpvB"/>
</dbReference>
<dbReference type="GO" id="GO:0005576">
    <property type="term" value="C:extracellular region"/>
    <property type="evidence" value="ECO:0007669"/>
    <property type="project" value="UniProtKB-SubCell"/>
</dbReference>
<reference evidence="5 6" key="1">
    <citation type="submission" date="2018-08" db="EMBL/GenBank/DDBJ databases">
        <title>Chitinophaga sp. K20C18050901, a novel bacterium isolated from forest soil.</title>
        <authorList>
            <person name="Wang C."/>
        </authorList>
    </citation>
    <scope>NUCLEOTIDE SEQUENCE [LARGE SCALE GENOMIC DNA]</scope>
    <source>
        <strain evidence="5 6">K20C18050901</strain>
    </source>
</reference>
<dbReference type="Pfam" id="PF03534">
    <property type="entry name" value="SpvB"/>
    <property type="match status" value="1"/>
</dbReference>
<organism evidence="5 6">
    <name type="scientific">Chitinophaga silvisoli</name>
    <dbReference type="NCBI Taxonomy" id="2291814"/>
    <lineage>
        <taxon>Bacteria</taxon>
        <taxon>Pseudomonadati</taxon>
        <taxon>Bacteroidota</taxon>
        <taxon>Chitinophagia</taxon>
        <taxon>Chitinophagales</taxon>
        <taxon>Chitinophagaceae</taxon>
        <taxon>Chitinophaga</taxon>
    </lineage>
</organism>
<dbReference type="RefSeq" id="WP_116851526.1">
    <property type="nucleotide sequence ID" value="NZ_QTJV01000001.1"/>
</dbReference>
<evidence type="ECO:0000256" key="1">
    <source>
        <dbReference type="ARBA" id="ARBA00004613"/>
    </source>
</evidence>
<keyword evidence="4" id="KW-0732">Signal</keyword>
<evidence type="ECO:0000256" key="4">
    <source>
        <dbReference type="SAM" id="SignalP"/>
    </source>
</evidence>
<evidence type="ECO:0000313" key="5">
    <source>
        <dbReference type="EMBL" id="RFM36199.1"/>
    </source>
</evidence>
<dbReference type="InterPro" id="IPR031325">
    <property type="entry name" value="RHS_repeat"/>
</dbReference>
<dbReference type="GO" id="GO:0005737">
    <property type="term" value="C:cytoplasm"/>
    <property type="evidence" value="ECO:0007669"/>
    <property type="project" value="InterPro"/>
</dbReference>
<gene>
    <name evidence="5" type="ORF">DXN04_01435</name>
</gene>